<dbReference type="AlphaFoldDB" id="A0A871R9C0"/>
<organism evidence="1 2">
    <name type="scientific">Dekkera bruxellensis</name>
    <name type="common">Brettanomyces custersii</name>
    <dbReference type="NCBI Taxonomy" id="5007"/>
    <lineage>
        <taxon>Eukaryota</taxon>
        <taxon>Fungi</taxon>
        <taxon>Dikarya</taxon>
        <taxon>Ascomycota</taxon>
        <taxon>Saccharomycotina</taxon>
        <taxon>Pichiomycetes</taxon>
        <taxon>Pichiales</taxon>
        <taxon>Pichiaceae</taxon>
        <taxon>Brettanomyces</taxon>
    </lineage>
</organism>
<dbReference type="SUPFAM" id="SSF53098">
    <property type="entry name" value="Ribonuclease H-like"/>
    <property type="match status" value="1"/>
</dbReference>
<dbReference type="InterPro" id="IPR012337">
    <property type="entry name" value="RNaseH-like_sf"/>
</dbReference>
<protein>
    <recommendedName>
        <fullName evidence="3">HAT C-terminal dimerisation domain-containing protein</fullName>
    </recommendedName>
</protein>
<evidence type="ECO:0000313" key="2">
    <source>
        <dbReference type="Proteomes" id="UP000663131"/>
    </source>
</evidence>
<dbReference type="Proteomes" id="UP000663131">
    <property type="component" value="Chromosome 8"/>
</dbReference>
<name>A0A871R9C0_DEKBR</name>
<dbReference type="GeneID" id="64572940"/>
<reference evidence="1" key="1">
    <citation type="submission" date="2020-10" db="EMBL/GenBank/DDBJ databases">
        <authorList>
            <person name="Palmer J.M."/>
        </authorList>
    </citation>
    <scope>NUCLEOTIDE SEQUENCE</scope>
    <source>
        <strain evidence="1">UCD 2041</strain>
    </source>
</reference>
<dbReference type="EMBL" id="CP063136">
    <property type="protein sequence ID" value="QOU21294.1"/>
    <property type="molecule type" value="Genomic_DNA"/>
</dbReference>
<accession>A0A871R9C0</accession>
<dbReference type="OrthoDB" id="2425836at2759"/>
<dbReference type="RefSeq" id="XP_041137787.1">
    <property type="nucleotide sequence ID" value="XM_041279573.1"/>
</dbReference>
<dbReference type="KEGG" id="bbrx:BRETT_001015"/>
<evidence type="ECO:0008006" key="3">
    <source>
        <dbReference type="Google" id="ProtNLM"/>
    </source>
</evidence>
<gene>
    <name evidence="1" type="ORF">BRETT_001015</name>
</gene>
<evidence type="ECO:0000313" key="1">
    <source>
        <dbReference type="EMBL" id="QOU21294.1"/>
    </source>
</evidence>
<reference evidence="1" key="2">
    <citation type="journal article" name="BMC Genomics">
        <title>New genome assemblies reveal patterns of domestication and adaptation across Brettanomyces (Dekkera) species.</title>
        <authorList>
            <person name="Roach M.J."/>
            <person name="Borneman A.R."/>
        </authorList>
    </citation>
    <scope>NUCLEOTIDE SEQUENCE</scope>
    <source>
        <strain evidence="1">UCD 2041</strain>
    </source>
</reference>
<sequence>MLKHSHQSTINDTLSRKKHARGIPLVKQDQPLEEGIPRGDFKLSDNFNIPKNYKVDNPIVGKVCRCVNPIWKLFLRLRPQSIPETLPGSRVLFGSGTDFLFTDIQDVFNPTVPITLSFDVWTNRQHEEDTGIMMAQNQVEYVLDKALNNHSQNGENLAISSIVTDGGRNVKGGRTDYSYFEEDMSNRKTFRSAFTKGHRLITMLKAEKLASGKQMCHIPAIGSTRFNSVYHSIAAVLEMRCDIVMILDRCYVPNNSTFPCKRVIYLAKDKKFWKRMEKIKDLSEPLYKVNDAVQGTKTRLSDVVAELVSALVQVHFRSCAAFMDSYKSIIGQLIDFILDPICMLTTYMDPRYKFDFTEIDFQRIETGLGCCIACFKPEFATETQKDFEEFQRNRNSIKPNYFDIDLKKSGTAQARPLSALAKRLFSIVPHSMSCERLFCSMGWINKPPRASMTTEHIVRAAKVYFMMRQTQNLNKNCHESYLQEFTTSSSDIEIGVQSIDKPEDNKSPITGGFGDDKSIIENLKYYMKDPESESFCALLPASIRKTFPLDSTLMLKES</sequence>
<proteinExistence type="predicted"/>